<feature type="non-terminal residue" evidence="4">
    <location>
        <position position="372"/>
    </location>
</feature>
<dbReference type="AlphaFoldDB" id="A0AAV5UVS7"/>
<dbReference type="SUPFAM" id="SSF57667">
    <property type="entry name" value="beta-beta-alpha zinc fingers"/>
    <property type="match status" value="1"/>
</dbReference>
<keyword evidence="1" id="KW-0863">Zinc-finger</keyword>
<name>A0AAV5UVS7_9BILA</name>
<comment type="caution">
    <text evidence="4">The sequence shown here is derived from an EMBL/GenBank/DDBJ whole genome shotgun (WGS) entry which is preliminary data.</text>
</comment>
<keyword evidence="1" id="KW-0862">Zinc</keyword>
<feature type="domain" description="C2H2-type" evidence="3">
    <location>
        <begin position="188"/>
        <end position="217"/>
    </location>
</feature>
<dbReference type="PANTHER" id="PTHR33845:SF1">
    <property type="entry name" value="C2H2-TYPE DOMAIN-CONTAINING PROTEIN"/>
    <property type="match status" value="1"/>
</dbReference>
<feature type="non-terminal residue" evidence="4">
    <location>
        <position position="1"/>
    </location>
</feature>
<dbReference type="PROSITE" id="PS00028">
    <property type="entry name" value="ZINC_FINGER_C2H2_1"/>
    <property type="match status" value="1"/>
</dbReference>
<evidence type="ECO:0000313" key="5">
    <source>
        <dbReference type="Proteomes" id="UP001432322"/>
    </source>
</evidence>
<sequence>WSFLEAQAGKAASDRIAANVKRKMRSFKDAQHNVVTAEEMFEAINSGKLLRGVSVKVATVIEEMRSTTKIPMVSELGYFEVHGENIRAWRFFGIGEGIVIDGKKKKVKNKKVKLLGGRLASTDVDRQDRKKIQDSHTKPPKEWEDPYFWLLPTERNPMLDQEPNDEDDEIVTGVPSRMNAAAPKPSLFYCKDCGSSFIRYSNLINHIESGKHKIKPEGVTLMDKAFDLFSRYVEEIKRPSLAPLSDMVMAMQSRTDVPTPEGNAIKSAKKTEEKAKTNTHLKADEAERLMKVEKTIPPKKWMTNEQIKSLIAALTSKKPRTRFTRALFEEYDESNIMEEVEPSEEDLFMTDEELHEFLHPHMNEFFSDVKNP</sequence>
<feature type="region of interest" description="Disordered" evidence="2">
    <location>
        <begin position="254"/>
        <end position="279"/>
    </location>
</feature>
<keyword evidence="1" id="KW-0479">Metal-binding</keyword>
<dbReference type="InterPro" id="IPR013087">
    <property type="entry name" value="Znf_C2H2_type"/>
</dbReference>
<evidence type="ECO:0000259" key="3">
    <source>
        <dbReference type="PROSITE" id="PS50157"/>
    </source>
</evidence>
<dbReference type="PANTHER" id="PTHR33845">
    <property type="entry name" value="C2H2-TYPE DOMAIN-CONTAINING PROTEIN"/>
    <property type="match status" value="1"/>
</dbReference>
<evidence type="ECO:0000313" key="4">
    <source>
        <dbReference type="EMBL" id="GMT10255.1"/>
    </source>
</evidence>
<dbReference type="GO" id="GO:0008270">
    <property type="term" value="F:zinc ion binding"/>
    <property type="evidence" value="ECO:0007669"/>
    <property type="project" value="UniProtKB-KW"/>
</dbReference>
<dbReference type="Proteomes" id="UP001432322">
    <property type="component" value="Unassembled WGS sequence"/>
</dbReference>
<dbReference type="PROSITE" id="PS50157">
    <property type="entry name" value="ZINC_FINGER_C2H2_2"/>
    <property type="match status" value="1"/>
</dbReference>
<reference evidence="4" key="1">
    <citation type="submission" date="2023-10" db="EMBL/GenBank/DDBJ databases">
        <title>Genome assembly of Pristionchus species.</title>
        <authorList>
            <person name="Yoshida K."/>
            <person name="Sommer R.J."/>
        </authorList>
    </citation>
    <scope>NUCLEOTIDE SEQUENCE</scope>
    <source>
        <strain evidence="4">RS5133</strain>
    </source>
</reference>
<evidence type="ECO:0000256" key="2">
    <source>
        <dbReference type="SAM" id="MobiDB-lite"/>
    </source>
</evidence>
<keyword evidence="5" id="KW-1185">Reference proteome</keyword>
<organism evidence="4 5">
    <name type="scientific">Pristionchus fissidentatus</name>
    <dbReference type="NCBI Taxonomy" id="1538716"/>
    <lineage>
        <taxon>Eukaryota</taxon>
        <taxon>Metazoa</taxon>
        <taxon>Ecdysozoa</taxon>
        <taxon>Nematoda</taxon>
        <taxon>Chromadorea</taxon>
        <taxon>Rhabditida</taxon>
        <taxon>Rhabditina</taxon>
        <taxon>Diplogasteromorpha</taxon>
        <taxon>Diplogasteroidea</taxon>
        <taxon>Neodiplogasteridae</taxon>
        <taxon>Pristionchus</taxon>
    </lineage>
</organism>
<feature type="compositionally biased region" description="Basic and acidic residues" evidence="2">
    <location>
        <begin position="269"/>
        <end position="279"/>
    </location>
</feature>
<proteinExistence type="predicted"/>
<dbReference type="InterPro" id="IPR036236">
    <property type="entry name" value="Znf_C2H2_sf"/>
</dbReference>
<gene>
    <name evidence="4" type="ORF">PFISCL1PPCAC_1552</name>
</gene>
<dbReference type="EMBL" id="BTSY01000001">
    <property type="protein sequence ID" value="GMT10255.1"/>
    <property type="molecule type" value="Genomic_DNA"/>
</dbReference>
<protein>
    <recommendedName>
        <fullName evidence="3">C2H2-type domain-containing protein</fullName>
    </recommendedName>
</protein>
<evidence type="ECO:0000256" key="1">
    <source>
        <dbReference type="PROSITE-ProRule" id="PRU00042"/>
    </source>
</evidence>
<accession>A0AAV5UVS7</accession>